<dbReference type="Pfam" id="PF25990">
    <property type="entry name" value="Beta-barrel_YknX"/>
    <property type="match status" value="1"/>
</dbReference>
<dbReference type="Proteomes" id="UP000181976">
    <property type="component" value="Unassembled WGS sequence"/>
</dbReference>
<dbReference type="Gene3D" id="2.40.30.170">
    <property type="match status" value="1"/>
</dbReference>
<dbReference type="EMBL" id="FONA01000007">
    <property type="protein sequence ID" value="SFE16528.1"/>
    <property type="molecule type" value="Genomic_DNA"/>
</dbReference>
<keyword evidence="8" id="KW-1185">Reference proteome</keyword>
<feature type="compositionally biased region" description="Basic and acidic residues" evidence="4">
    <location>
        <begin position="455"/>
        <end position="471"/>
    </location>
</feature>
<feature type="domain" description="YknX-like beta-barrel" evidence="6">
    <location>
        <begin position="268"/>
        <end position="342"/>
    </location>
</feature>
<proteinExistence type="predicted"/>
<feature type="compositionally biased region" description="Basic and acidic residues" evidence="4">
    <location>
        <begin position="431"/>
        <end position="444"/>
    </location>
</feature>
<dbReference type="eggNOG" id="COG0845">
    <property type="taxonomic scope" value="Bacteria"/>
</dbReference>
<evidence type="ECO:0000256" key="3">
    <source>
        <dbReference type="SAM" id="Coils"/>
    </source>
</evidence>
<dbReference type="InterPro" id="IPR058636">
    <property type="entry name" value="Beta-barrel_YknX"/>
</dbReference>
<dbReference type="Gene3D" id="2.40.420.20">
    <property type="match status" value="1"/>
</dbReference>
<feature type="transmembrane region" description="Helical" evidence="5">
    <location>
        <begin position="7"/>
        <end position="25"/>
    </location>
</feature>
<dbReference type="PANTHER" id="PTHR32347">
    <property type="entry name" value="EFFLUX SYSTEM COMPONENT YKNX-RELATED"/>
    <property type="match status" value="1"/>
</dbReference>
<evidence type="ECO:0000256" key="5">
    <source>
        <dbReference type="SAM" id="Phobius"/>
    </source>
</evidence>
<evidence type="ECO:0000256" key="4">
    <source>
        <dbReference type="SAM" id="MobiDB-lite"/>
    </source>
</evidence>
<dbReference type="STRING" id="385682.SAMN05444380_107132"/>
<protein>
    <submittedName>
        <fullName evidence="7">Multidrug resistance efflux pump</fullName>
    </submittedName>
</protein>
<dbReference type="InterPro" id="IPR050465">
    <property type="entry name" value="UPF0194_transport"/>
</dbReference>
<dbReference type="RefSeq" id="WP_010526155.1">
    <property type="nucleotide sequence ID" value="NZ_AFSL01000005.1"/>
</dbReference>
<gene>
    <name evidence="7" type="ORF">SAMN05444380_107132</name>
</gene>
<feature type="region of interest" description="Disordered" evidence="4">
    <location>
        <begin position="431"/>
        <end position="471"/>
    </location>
</feature>
<dbReference type="AlphaFoldDB" id="A0A1I1YC07"/>
<evidence type="ECO:0000256" key="1">
    <source>
        <dbReference type="ARBA" id="ARBA00004196"/>
    </source>
</evidence>
<evidence type="ECO:0000256" key="2">
    <source>
        <dbReference type="ARBA" id="ARBA00023054"/>
    </source>
</evidence>
<keyword evidence="5" id="KW-0472">Membrane</keyword>
<dbReference type="OrthoDB" id="1522431at2"/>
<keyword evidence="5" id="KW-0812">Transmembrane</keyword>
<reference evidence="7 8" key="1">
    <citation type="submission" date="2016-10" db="EMBL/GenBank/DDBJ databases">
        <authorList>
            <person name="de Groot N.N."/>
        </authorList>
    </citation>
    <scope>NUCLEOTIDE SEQUENCE [LARGE SCALE GENOMIC DNA]</scope>
    <source>
        <strain evidence="7 8">DSM 19012</strain>
    </source>
</reference>
<organism evidence="7 8">
    <name type="scientific">Thermophagus xiamenensis</name>
    <dbReference type="NCBI Taxonomy" id="385682"/>
    <lineage>
        <taxon>Bacteria</taxon>
        <taxon>Pseudomonadati</taxon>
        <taxon>Bacteroidota</taxon>
        <taxon>Bacteroidia</taxon>
        <taxon>Marinilabiliales</taxon>
        <taxon>Marinilabiliaceae</taxon>
        <taxon>Thermophagus</taxon>
    </lineage>
</organism>
<feature type="coiled-coil region" evidence="3">
    <location>
        <begin position="166"/>
        <end position="225"/>
    </location>
</feature>
<keyword evidence="2 3" id="KW-0175">Coiled coil</keyword>
<sequence length="471" mass="52975">MKRFLKPVYYIPVILLMAIIVIWSMSNQVVSESVIITVPVERGPFVSRVISTGQLQAENATSIEVPSELSGRRLGIYEIQITDIVEEGTVVDSGDVVATLDHSAVDELMTEALEELESAMEAYEDAKIDTNINLSNLRDGLLDAQVTVEEKKLVLEQSVYESPAVQRQARLDLERAERDLEQALRNYELKKKQAAYDVARAWEEVEKSKERVAEIEALFEALEVKAPKPGMVIYSYDRFGNKIEAGSTVSRWSPTIAELPDLSSMISKTYINEIDISKIKPGQKATIGIDAFPEKSFKGNVVSVANIGQVLPDGDAKVFEVIIKLNSTDPDLRPAMTTSNEIITDSLPEVLFIPLEAVFRNDTVNYVFVDKGNKWVKQIVKLGVENENYVVVEEGLEEGLEVALIQPPDHEEMPFEGVEIYEALKKEALEKEKEENKEKKEVQRPPRRMKGNQGEQRKRLGERPVEGRRAR</sequence>
<accession>A0A1I1YC07</accession>
<evidence type="ECO:0000313" key="7">
    <source>
        <dbReference type="EMBL" id="SFE16528.1"/>
    </source>
</evidence>
<name>A0A1I1YC07_9BACT</name>
<feature type="coiled-coil region" evidence="3">
    <location>
        <begin position="106"/>
        <end position="133"/>
    </location>
</feature>
<dbReference type="GO" id="GO:0030313">
    <property type="term" value="C:cell envelope"/>
    <property type="evidence" value="ECO:0007669"/>
    <property type="project" value="UniProtKB-SubCell"/>
</dbReference>
<evidence type="ECO:0000259" key="6">
    <source>
        <dbReference type="Pfam" id="PF25990"/>
    </source>
</evidence>
<dbReference type="PANTHER" id="PTHR32347:SF23">
    <property type="entry name" value="BLL5650 PROTEIN"/>
    <property type="match status" value="1"/>
</dbReference>
<comment type="subcellular location">
    <subcellularLocation>
        <location evidence="1">Cell envelope</location>
    </subcellularLocation>
</comment>
<keyword evidence="5" id="KW-1133">Transmembrane helix</keyword>
<evidence type="ECO:0000313" key="8">
    <source>
        <dbReference type="Proteomes" id="UP000181976"/>
    </source>
</evidence>
<dbReference type="InParanoid" id="A0A1I1YC07"/>